<dbReference type="Proteomes" id="UP000807025">
    <property type="component" value="Unassembled WGS sequence"/>
</dbReference>
<protein>
    <submittedName>
        <fullName evidence="1">Uncharacterized protein</fullName>
    </submittedName>
</protein>
<evidence type="ECO:0000313" key="2">
    <source>
        <dbReference type="Proteomes" id="UP000807025"/>
    </source>
</evidence>
<comment type="caution">
    <text evidence="1">The sequence shown here is derived from an EMBL/GenBank/DDBJ whole genome shotgun (WGS) entry which is preliminary data.</text>
</comment>
<name>A0A9P5ZMX8_PLEER</name>
<gene>
    <name evidence="1" type="ORF">BDN71DRAFT_298957</name>
</gene>
<dbReference type="EMBL" id="MU154667">
    <property type="protein sequence ID" value="KAF9489555.1"/>
    <property type="molecule type" value="Genomic_DNA"/>
</dbReference>
<dbReference type="AlphaFoldDB" id="A0A9P5ZMX8"/>
<reference evidence="1" key="1">
    <citation type="submission" date="2020-11" db="EMBL/GenBank/DDBJ databases">
        <authorList>
            <consortium name="DOE Joint Genome Institute"/>
            <person name="Ahrendt S."/>
            <person name="Riley R."/>
            <person name="Andreopoulos W."/>
            <person name="Labutti K."/>
            <person name="Pangilinan J."/>
            <person name="Ruiz-Duenas F.J."/>
            <person name="Barrasa J.M."/>
            <person name="Sanchez-Garcia M."/>
            <person name="Camarero S."/>
            <person name="Miyauchi S."/>
            <person name="Serrano A."/>
            <person name="Linde D."/>
            <person name="Babiker R."/>
            <person name="Drula E."/>
            <person name="Ayuso-Fernandez I."/>
            <person name="Pacheco R."/>
            <person name="Padilla G."/>
            <person name="Ferreira P."/>
            <person name="Barriuso J."/>
            <person name="Kellner H."/>
            <person name="Castanera R."/>
            <person name="Alfaro M."/>
            <person name="Ramirez L."/>
            <person name="Pisabarro A.G."/>
            <person name="Kuo A."/>
            <person name="Tritt A."/>
            <person name="Lipzen A."/>
            <person name="He G."/>
            <person name="Yan M."/>
            <person name="Ng V."/>
            <person name="Cullen D."/>
            <person name="Martin F."/>
            <person name="Rosso M.-N."/>
            <person name="Henrissat B."/>
            <person name="Hibbett D."/>
            <person name="Martinez A.T."/>
            <person name="Grigoriev I.V."/>
        </authorList>
    </citation>
    <scope>NUCLEOTIDE SEQUENCE</scope>
    <source>
        <strain evidence="1">ATCC 90797</strain>
    </source>
</reference>
<sequence>MTDSVPQAVVYPCFTSFVTSPRSCSRNKLIHSTESTMRPAFIIFALSAFAVARPFESPSVTARSDDILKGLATKIGSTVSTKLKIGLQTVGSAAADHLKAGLKDAAHAVVGEACDQAQAALATRSIDVADFDANLEFVAQETYQQMVDDHALEDSPENYAILKDLVKAGASALLTQGCDKARTAHTSRDVDAEDGLFSNPLLGPFRRPSPRPSIPLVIQLAAAKKVIAEKAAATAKAAAAPLAPEDPAA</sequence>
<dbReference type="OrthoDB" id="10406189at2759"/>
<organism evidence="1 2">
    <name type="scientific">Pleurotus eryngii</name>
    <name type="common">Boletus of the steppes</name>
    <dbReference type="NCBI Taxonomy" id="5323"/>
    <lineage>
        <taxon>Eukaryota</taxon>
        <taxon>Fungi</taxon>
        <taxon>Dikarya</taxon>
        <taxon>Basidiomycota</taxon>
        <taxon>Agaricomycotina</taxon>
        <taxon>Agaricomycetes</taxon>
        <taxon>Agaricomycetidae</taxon>
        <taxon>Agaricales</taxon>
        <taxon>Pleurotineae</taxon>
        <taxon>Pleurotaceae</taxon>
        <taxon>Pleurotus</taxon>
    </lineage>
</organism>
<evidence type="ECO:0000313" key="1">
    <source>
        <dbReference type="EMBL" id="KAF9489555.1"/>
    </source>
</evidence>
<accession>A0A9P5ZMX8</accession>
<proteinExistence type="predicted"/>
<keyword evidence="2" id="KW-1185">Reference proteome</keyword>